<dbReference type="Proteomes" id="UP000805193">
    <property type="component" value="Unassembled WGS sequence"/>
</dbReference>
<keyword evidence="2" id="KW-1185">Reference proteome</keyword>
<feature type="non-terminal residue" evidence="1">
    <location>
        <position position="250"/>
    </location>
</feature>
<accession>A0AC60QRT3</accession>
<dbReference type="EMBL" id="JABSTQ010006377">
    <property type="protein sequence ID" value="KAG0437412.1"/>
    <property type="molecule type" value="Genomic_DNA"/>
</dbReference>
<evidence type="ECO:0000313" key="1">
    <source>
        <dbReference type="EMBL" id="KAG0437412.1"/>
    </source>
</evidence>
<organism evidence="1 2">
    <name type="scientific">Ixodes persulcatus</name>
    <name type="common">Taiga tick</name>
    <dbReference type="NCBI Taxonomy" id="34615"/>
    <lineage>
        <taxon>Eukaryota</taxon>
        <taxon>Metazoa</taxon>
        <taxon>Ecdysozoa</taxon>
        <taxon>Arthropoda</taxon>
        <taxon>Chelicerata</taxon>
        <taxon>Arachnida</taxon>
        <taxon>Acari</taxon>
        <taxon>Parasitiformes</taxon>
        <taxon>Ixodida</taxon>
        <taxon>Ixodoidea</taxon>
        <taxon>Ixodidae</taxon>
        <taxon>Ixodinae</taxon>
        <taxon>Ixodes</taxon>
    </lineage>
</organism>
<feature type="non-terminal residue" evidence="1">
    <location>
        <position position="1"/>
    </location>
</feature>
<reference evidence="1 2" key="1">
    <citation type="journal article" date="2020" name="Cell">
        <title>Large-Scale Comparative Analyses of Tick Genomes Elucidate Their Genetic Diversity and Vector Capacities.</title>
        <authorList>
            <consortium name="Tick Genome and Microbiome Consortium (TIGMIC)"/>
            <person name="Jia N."/>
            <person name="Wang J."/>
            <person name="Shi W."/>
            <person name="Du L."/>
            <person name="Sun Y."/>
            <person name="Zhan W."/>
            <person name="Jiang J.F."/>
            <person name="Wang Q."/>
            <person name="Zhang B."/>
            <person name="Ji P."/>
            <person name="Bell-Sakyi L."/>
            <person name="Cui X.M."/>
            <person name="Yuan T.T."/>
            <person name="Jiang B.G."/>
            <person name="Yang W.F."/>
            <person name="Lam T.T."/>
            <person name="Chang Q.C."/>
            <person name="Ding S.J."/>
            <person name="Wang X.J."/>
            <person name="Zhu J.G."/>
            <person name="Ruan X.D."/>
            <person name="Zhao L."/>
            <person name="Wei J.T."/>
            <person name="Ye R.Z."/>
            <person name="Que T.C."/>
            <person name="Du C.H."/>
            <person name="Zhou Y.H."/>
            <person name="Cheng J.X."/>
            <person name="Dai P.F."/>
            <person name="Guo W.B."/>
            <person name="Han X.H."/>
            <person name="Huang E.J."/>
            <person name="Li L.F."/>
            <person name="Wei W."/>
            <person name="Gao Y.C."/>
            <person name="Liu J.Z."/>
            <person name="Shao H.Z."/>
            <person name="Wang X."/>
            <person name="Wang C.C."/>
            <person name="Yang T.C."/>
            <person name="Huo Q.B."/>
            <person name="Li W."/>
            <person name="Chen H.Y."/>
            <person name="Chen S.E."/>
            <person name="Zhou L.G."/>
            <person name="Ni X.B."/>
            <person name="Tian J.H."/>
            <person name="Sheng Y."/>
            <person name="Liu T."/>
            <person name="Pan Y.S."/>
            <person name="Xia L.Y."/>
            <person name="Li J."/>
            <person name="Zhao F."/>
            <person name="Cao W.C."/>
        </authorList>
    </citation>
    <scope>NUCLEOTIDE SEQUENCE [LARGE SCALE GENOMIC DNA]</scope>
    <source>
        <strain evidence="1">Iper-2018</strain>
    </source>
</reference>
<gene>
    <name evidence="1" type="ORF">HPB47_017457</name>
</gene>
<comment type="caution">
    <text evidence="1">The sequence shown here is derived from an EMBL/GenBank/DDBJ whole genome shotgun (WGS) entry which is preliminary data.</text>
</comment>
<evidence type="ECO:0000313" key="2">
    <source>
        <dbReference type="Proteomes" id="UP000805193"/>
    </source>
</evidence>
<name>A0AC60QRT3_IXOPE</name>
<protein>
    <submittedName>
        <fullName evidence="1">Uncharacterized protein</fullName>
    </submittedName>
</protein>
<proteinExistence type="predicted"/>
<sequence length="250" mass="28289">FDMMVPCIPMQPIGYQGWNQPQEGFVVPYNPAPVHYVAVAHQQPCAHSPNQRKQSKDSRTLGLTIFSQPFMLRTFAGFYTWQLFIMWMAIAGLFTFMFAFIGFHNCAPWLPMAGEEKPPRPSIEIYSVYQGMRGLLVLRKAPKTGNSSQLPWIPTQPIGYQGWNQPRKVLVVPHNPPPVHYVAVAHQEPCAVPPCQRKQSKDSQISVGTVVNTPFMLGKFACFYTGQLFLMWMAITGLFTLLFAFAGFRN</sequence>